<dbReference type="GO" id="GO:0005634">
    <property type="term" value="C:nucleus"/>
    <property type="evidence" value="ECO:0007669"/>
    <property type="project" value="TreeGrafter"/>
</dbReference>
<feature type="region of interest" description="Disordered" evidence="6">
    <location>
        <begin position="213"/>
        <end position="233"/>
    </location>
</feature>
<dbReference type="OrthoDB" id="289038at2759"/>
<feature type="domain" description="UBP-type" evidence="8">
    <location>
        <begin position="115"/>
        <end position="218"/>
    </location>
</feature>
<dbReference type="PANTHER" id="PTHR24006">
    <property type="entry name" value="UBIQUITIN CARBOXYL-TERMINAL HYDROLASE"/>
    <property type="match status" value="1"/>
</dbReference>
<feature type="compositionally biased region" description="Low complexity" evidence="6">
    <location>
        <begin position="16"/>
        <end position="47"/>
    </location>
</feature>
<evidence type="ECO:0000313" key="9">
    <source>
        <dbReference type="EMBL" id="CDH54324.1"/>
    </source>
</evidence>
<gene>
    <name evidence="9" type="ORF">LCOR_05583.1</name>
</gene>
<keyword evidence="5" id="KW-0833">Ubl conjugation pathway</keyword>
<feature type="compositionally biased region" description="Polar residues" evidence="6">
    <location>
        <begin position="1"/>
        <end position="11"/>
    </location>
</feature>
<dbReference type="InterPro" id="IPR001394">
    <property type="entry name" value="Peptidase_C19_UCH"/>
</dbReference>
<evidence type="ECO:0000256" key="4">
    <source>
        <dbReference type="PROSITE-ProRule" id="PRU00502"/>
    </source>
</evidence>
<dbReference type="InterPro" id="IPR038765">
    <property type="entry name" value="Papain-like_cys_pep_sf"/>
</dbReference>
<sequence>MSSSSPQQQSFGLYDSPMSPLSSPSSPSFPDGPTSSNDRKPATNTTTATTTVYDVLYSPDNPTEFYNGEQHIVTAGCPHLAQYKKQRRQNDNSNDDGDLFANYRSLVRYSLTWHKSRREISTSTTNGTKRKQAQQLPLPECSTCQDPLSRLHVCMHCVYMGCWRKNHMRDHMKSKQHNFAMDFARRTIFCNACEDYVYDTELNDLIVRQETLQVESGHKRRRKRSNTANASWEPSSQEVSTIVHRSSLTSCQGVRGLCNMGNTCFMNVILQSFIHNPLLKAYFLSDQHSPSRCQTKYCLCCEMDNLFAQVYSGKKEPYGPCSFLQSMWMSVRELAGYAQQDAHEFFIGALNNIHSGCEGHTMSNCTCIVHKTFAGVLQSNVTCLKCNNVTTTFDPMLDISLGLRPLEKKKKGAAISASGSGSTANTSKQGTPNGKSDSPPGAANSTPRRPKQGNTLADCLDRYTHPEKLGQNEYSCSKCGNTFQEATKQLSVKRLPPVLCFQLKRFEHGVSVSKIETKIKFPVDLDMTPYTTEGMHNGKSTSDSRNLYTLFAVINHQGKMDSGHYTMFSKHRGEWFKFEDHNVTTTFQKDVLDSKAHWSTKFR</sequence>
<dbReference type="GO" id="GO:0004843">
    <property type="term" value="F:cysteine-type deubiquitinase activity"/>
    <property type="evidence" value="ECO:0007669"/>
    <property type="project" value="UniProtKB-UniRule"/>
</dbReference>
<dbReference type="GO" id="GO:0008270">
    <property type="term" value="F:zinc ion binding"/>
    <property type="evidence" value="ECO:0007669"/>
    <property type="project" value="UniProtKB-KW"/>
</dbReference>
<dbReference type="EC" id="3.4.19.12" evidence="5"/>
<protein>
    <recommendedName>
        <fullName evidence="5">Ubiquitin carboxyl-terminal hydrolase</fullName>
        <ecNumber evidence="5">3.4.19.12</ecNumber>
    </recommendedName>
</protein>
<keyword evidence="5" id="KW-0645">Protease</keyword>
<feature type="compositionally biased region" description="Low complexity" evidence="6">
    <location>
        <begin position="413"/>
        <end position="428"/>
    </location>
</feature>
<dbReference type="PROSITE" id="PS50271">
    <property type="entry name" value="ZF_UBP"/>
    <property type="match status" value="1"/>
</dbReference>
<reference evidence="9" key="1">
    <citation type="submission" date="2013-08" db="EMBL/GenBank/DDBJ databases">
        <title>Gene expansion shapes genome architecture in the human pathogen Lichtheimia corymbifera: an evolutionary genomics analysis in the ancient terrestrial Mucorales (Mucoromycotina).</title>
        <authorList>
            <person name="Schwartze V.U."/>
            <person name="Winter S."/>
            <person name="Shelest E."/>
            <person name="Marcet-Houben M."/>
            <person name="Horn F."/>
            <person name="Wehner S."/>
            <person name="Hoffmann K."/>
            <person name="Riege K."/>
            <person name="Sammeth M."/>
            <person name="Nowrousian M."/>
            <person name="Valiante V."/>
            <person name="Linde J."/>
            <person name="Jacobsen I.D."/>
            <person name="Marz M."/>
            <person name="Brakhage A.A."/>
            <person name="Gabaldon T."/>
            <person name="Bocker S."/>
            <person name="Voigt K."/>
        </authorList>
    </citation>
    <scope>NUCLEOTIDE SEQUENCE [LARGE SCALE GENOMIC DNA]</scope>
    <source>
        <strain evidence="9">FSU 9682</strain>
    </source>
</reference>
<evidence type="ECO:0000256" key="1">
    <source>
        <dbReference type="ARBA" id="ARBA00022723"/>
    </source>
</evidence>
<proteinExistence type="inferred from homology"/>
<organism evidence="9 10">
    <name type="scientific">Lichtheimia corymbifera JMRC:FSU:9682</name>
    <dbReference type="NCBI Taxonomy" id="1263082"/>
    <lineage>
        <taxon>Eukaryota</taxon>
        <taxon>Fungi</taxon>
        <taxon>Fungi incertae sedis</taxon>
        <taxon>Mucoromycota</taxon>
        <taxon>Mucoromycotina</taxon>
        <taxon>Mucoromycetes</taxon>
        <taxon>Mucorales</taxon>
        <taxon>Lichtheimiaceae</taxon>
        <taxon>Lichtheimia</taxon>
    </lineage>
</organism>
<dbReference type="PANTHER" id="PTHR24006:SF937">
    <property type="entry name" value="UBIQUITIN CARBOXYL-TERMINAL HYDROLASE"/>
    <property type="match status" value="1"/>
</dbReference>
<evidence type="ECO:0000256" key="6">
    <source>
        <dbReference type="SAM" id="MobiDB-lite"/>
    </source>
</evidence>
<comment type="catalytic activity">
    <reaction evidence="5">
        <text>Thiol-dependent hydrolysis of ester, thioester, amide, peptide and isopeptide bonds formed by the C-terminal Gly of ubiquitin (a 76-residue protein attached to proteins as an intracellular targeting signal).</text>
        <dbReference type="EC" id="3.4.19.12"/>
    </reaction>
</comment>
<feature type="domain" description="USP" evidence="7">
    <location>
        <begin position="255"/>
        <end position="603"/>
    </location>
</feature>
<comment type="caution">
    <text evidence="9">The sequence shown here is derived from an EMBL/GenBank/DDBJ whole genome shotgun (WGS) entry which is preliminary data.</text>
</comment>
<dbReference type="PROSITE" id="PS00973">
    <property type="entry name" value="USP_2"/>
    <property type="match status" value="1"/>
</dbReference>
<dbReference type="GO" id="GO:0006508">
    <property type="term" value="P:proteolysis"/>
    <property type="evidence" value="ECO:0007669"/>
    <property type="project" value="UniProtKB-KW"/>
</dbReference>
<dbReference type="EMBL" id="CBTN010000022">
    <property type="protein sequence ID" value="CDH54324.1"/>
    <property type="molecule type" value="Genomic_DNA"/>
</dbReference>
<keyword evidence="2 4" id="KW-0863">Zinc-finger</keyword>
<dbReference type="InterPro" id="IPR013083">
    <property type="entry name" value="Znf_RING/FYVE/PHD"/>
</dbReference>
<dbReference type="GO" id="GO:0005829">
    <property type="term" value="C:cytosol"/>
    <property type="evidence" value="ECO:0007669"/>
    <property type="project" value="TreeGrafter"/>
</dbReference>
<comment type="similarity">
    <text evidence="5">Belongs to the peptidase C19 family.</text>
</comment>
<dbReference type="Pfam" id="PF00443">
    <property type="entry name" value="UCH"/>
    <property type="match status" value="1"/>
</dbReference>
<keyword evidence="3" id="KW-0862">Zinc</keyword>
<dbReference type="SUPFAM" id="SSF57850">
    <property type="entry name" value="RING/U-box"/>
    <property type="match status" value="1"/>
</dbReference>
<accession>A0A068RWC6</accession>
<evidence type="ECO:0000259" key="7">
    <source>
        <dbReference type="PROSITE" id="PS50235"/>
    </source>
</evidence>
<dbReference type="VEuPathDB" id="FungiDB:LCOR_05583.1"/>
<keyword evidence="5" id="KW-0378">Hydrolase</keyword>
<evidence type="ECO:0000259" key="8">
    <source>
        <dbReference type="PROSITE" id="PS50271"/>
    </source>
</evidence>
<dbReference type="STRING" id="1263082.A0A068RWC6"/>
<dbReference type="SUPFAM" id="SSF54001">
    <property type="entry name" value="Cysteine proteinases"/>
    <property type="match status" value="1"/>
</dbReference>
<dbReference type="Pfam" id="PF02148">
    <property type="entry name" value="zf-UBP"/>
    <property type="match status" value="1"/>
</dbReference>
<dbReference type="PROSITE" id="PS00972">
    <property type="entry name" value="USP_1"/>
    <property type="match status" value="1"/>
</dbReference>
<dbReference type="InterPro" id="IPR018200">
    <property type="entry name" value="USP_CS"/>
</dbReference>
<evidence type="ECO:0000256" key="2">
    <source>
        <dbReference type="ARBA" id="ARBA00022771"/>
    </source>
</evidence>
<dbReference type="Proteomes" id="UP000027586">
    <property type="component" value="Unassembled WGS sequence"/>
</dbReference>
<feature type="region of interest" description="Disordered" evidence="6">
    <location>
        <begin position="412"/>
        <end position="456"/>
    </location>
</feature>
<evidence type="ECO:0000256" key="5">
    <source>
        <dbReference type="RuleBase" id="RU366025"/>
    </source>
</evidence>
<dbReference type="Gene3D" id="3.30.40.10">
    <property type="entry name" value="Zinc/RING finger domain, C3HC4 (zinc finger)"/>
    <property type="match status" value="1"/>
</dbReference>
<dbReference type="InterPro" id="IPR050164">
    <property type="entry name" value="Peptidase_C19"/>
</dbReference>
<evidence type="ECO:0000313" key="10">
    <source>
        <dbReference type="Proteomes" id="UP000027586"/>
    </source>
</evidence>
<keyword evidence="10" id="KW-1185">Reference proteome</keyword>
<feature type="compositionally biased region" description="Polar residues" evidence="6">
    <location>
        <begin position="443"/>
        <end position="455"/>
    </location>
</feature>
<name>A0A068RWC6_9FUNG</name>
<evidence type="ECO:0000256" key="3">
    <source>
        <dbReference type="ARBA" id="ARBA00022833"/>
    </source>
</evidence>
<dbReference type="AlphaFoldDB" id="A0A068RWC6"/>
<dbReference type="InterPro" id="IPR001607">
    <property type="entry name" value="Znf_UBP"/>
</dbReference>
<dbReference type="InterPro" id="IPR028889">
    <property type="entry name" value="USP"/>
</dbReference>
<dbReference type="Gene3D" id="3.90.70.10">
    <property type="entry name" value="Cysteine proteinases"/>
    <property type="match status" value="1"/>
</dbReference>
<dbReference type="PROSITE" id="PS50235">
    <property type="entry name" value="USP_3"/>
    <property type="match status" value="1"/>
</dbReference>
<feature type="region of interest" description="Disordered" evidence="6">
    <location>
        <begin position="1"/>
        <end position="47"/>
    </location>
</feature>
<dbReference type="SMART" id="SM00290">
    <property type="entry name" value="ZnF_UBP"/>
    <property type="match status" value="1"/>
</dbReference>
<keyword evidence="1" id="KW-0479">Metal-binding</keyword>
<keyword evidence="5" id="KW-0788">Thiol protease</keyword>
<dbReference type="GO" id="GO:0016579">
    <property type="term" value="P:protein deubiquitination"/>
    <property type="evidence" value="ECO:0007669"/>
    <property type="project" value="InterPro"/>
</dbReference>